<dbReference type="Pfam" id="PF07722">
    <property type="entry name" value="Peptidase_C26"/>
    <property type="match status" value="1"/>
</dbReference>
<protein>
    <submittedName>
        <fullName evidence="1">Gamma-glutamyl-gamma-aminobutyrate hydrolase</fullName>
        <ecNumber evidence="1">3.5.1.94</ecNumber>
    </submittedName>
</protein>
<dbReference type="GO" id="GO:0005829">
    <property type="term" value="C:cytosol"/>
    <property type="evidence" value="ECO:0007669"/>
    <property type="project" value="TreeGrafter"/>
</dbReference>
<reference evidence="1 2" key="1">
    <citation type="journal article" date="2016" name="Genome Announc.">
        <title>Complete genome sequence of the hyperthermophilic and piezophilic archaeon Thermococcus barophilus Ch5, capable of growth at the expense of hydrogenogenesis from carbon monoxide and formate.</title>
        <authorList>
            <person name="Oger P."/>
            <person name="Sokolova T.G."/>
            <person name="Kozhevnikova D.A."/>
            <person name="Taranov E.A."/>
            <person name="Vannier P."/>
            <person name="Lee H.S."/>
            <person name="Kwon K.K."/>
            <person name="Kang S.G."/>
            <person name="Lee J.H."/>
            <person name="Bonch-Osmolovskaya E.A."/>
            <person name="Lebedinsky A.V."/>
        </authorList>
    </citation>
    <scope>NUCLEOTIDE SEQUENCE [LARGE SCALE GENOMIC DNA]</scope>
    <source>
        <strain evidence="2">Ch5</strain>
    </source>
</reference>
<dbReference type="RefSeq" id="WP_013467265.1">
    <property type="nucleotide sequence ID" value="NZ_CP013050.1"/>
</dbReference>
<dbReference type="CDD" id="cd01745">
    <property type="entry name" value="GATase1_2"/>
    <property type="match status" value="1"/>
</dbReference>
<gene>
    <name evidence="1" type="ORF">TBCH5v1_1185</name>
</gene>
<dbReference type="AlphaFoldDB" id="A0A0S1XBJ2"/>
<proteinExistence type="predicted"/>
<name>A0A0S1XBJ2_THEBA</name>
<sequence>MKPIIGIVAQFDWETGALTINDMYVKRIKKAGGIPVAIPPLVGITDVLEAMDGLIFPEGPDIHPKYYGGELTTKIRNLDVQRDEFELTLIRAALERNLPILGIGRGAQALNVALGGTLYQDVVSEIPKAIKHDWTSGGRFLVHPSCKVHEVRIKTNSMLFEILKEKLNIEGTNEVFIGVNSFHHQAIRKLGDGIKPVAYADDGIIEGIEIPEKFAIGVQWLAEYMDEMQPLFDALVEKALEYKKGKIREEIKEEIIRQESETGKMAEEIVEEIIEELSESHHR</sequence>
<dbReference type="GeneID" id="87252291"/>
<evidence type="ECO:0000313" key="1">
    <source>
        <dbReference type="EMBL" id="ALM75112.1"/>
    </source>
</evidence>
<keyword evidence="1" id="KW-0378">Hydrolase</keyword>
<dbReference type="Proteomes" id="UP000066042">
    <property type="component" value="Chromosome"/>
</dbReference>
<evidence type="ECO:0000313" key="2">
    <source>
        <dbReference type="Proteomes" id="UP000066042"/>
    </source>
</evidence>
<dbReference type="OMA" id="HRMPPDG"/>
<dbReference type="Gene3D" id="3.40.50.880">
    <property type="match status" value="1"/>
</dbReference>
<dbReference type="EMBL" id="CP013050">
    <property type="protein sequence ID" value="ALM75112.1"/>
    <property type="molecule type" value="Genomic_DNA"/>
</dbReference>
<accession>A0A0S1XBJ2</accession>
<dbReference type="InterPro" id="IPR044668">
    <property type="entry name" value="PuuD-like"/>
</dbReference>
<dbReference type="PANTHER" id="PTHR43235:SF1">
    <property type="entry name" value="GLUTAMINE AMIDOTRANSFERASE PB2B2.05-RELATED"/>
    <property type="match status" value="1"/>
</dbReference>
<dbReference type="InterPro" id="IPR029062">
    <property type="entry name" value="Class_I_gatase-like"/>
</dbReference>
<dbReference type="STRING" id="55802.TBCH5v1_1185"/>
<dbReference type="InterPro" id="IPR011697">
    <property type="entry name" value="Peptidase_C26"/>
</dbReference>
<dbReference type="PANTHER" id="PTHR43235">
    <property type="entry name" value="GLUTAMINE AMIDOTRANSFERASE PB2B2.05-RELATED"/>
    <property type="match status" value="1"/>
</dbReference>
<organism evidence="1 2">
    <name type="scientific">Thermococcus barophilus</name>
    <dbReference type="NCBI Taxonomy" id="55802"/>
    <lineage>
        <taxon>Archaea</taxon>
        <taxon>Methanobacteriati</taxon>
        <taxon>Methanobacteriota</taxon>
        <taxon>Thermococci</taxon>
        <taxon>Thermococcales</taxon>
        <taxon>Thermococcaceae</taxon>
        <taxon>Thermococcus</taxon>
    </lineage>
</organism>
<dbReference type="GO" id="GO:0033969">
    <property type="term" value="F:gamma-glutamyl-gamma-aminobutyrate hydrolase activity"/>
    <property type="evidence" value="ECO:0007669"/>
    <property type="project" value="UniProtKB-EC"/>
</dbReference>
<dbReference type="PATRIC" id="fig|55802.8.peg.1166"/>
<dbReference type="SUPFAM" id="SSF52317">
    <property type="entry name" value="Class I glutamine amidotransferase-like"/>
    <property type="match status" value="1"/>
</dbReference>
<dbReference type="EC" id="3.5.1.94" evidence="1"/>